<dbReference type="NCBIfam" id="NF037970">
    <property type="entry name" value="vanZ_1"/>
    <property type="match status" value="1"/>
</dbReference>
<dbReference type="RefSeq" id="WP_237091466.1">
    <property type="nucleotide sequence ID" value="NZ_CP116766.1"/>
</dbReference>
<name>A0ABY7RKR2_9NEIS</name>
<dbReference type="PANTHER" id="PTHR28008:SF1">
    <property type="entry name" value="DOMAIN PROTEIN, PUTATIVE (AFU_ORTHOLOGUE AFUA_3G10980)-RELATED"/>
    <property type="match status" value="1"/>
</dbReference>
<accession>A0ABY7RKR2</accession>
<dbReference type="Proteomes" id="UP001221268">
    <property type="component" value="Chromosome"/>
</dbReference>
<proteinExistence type="predicted"/>
<keyword evidence="3" id="KW-1185">Reference proteome</keyword>
<keyword evidence="1" id="KW-0472">Membrane</keyword>
<dbReference type="EMBL" id="CP116766">
    <property type="protein sequence ID" value="WCL72227.1"/>
    <property type="molecule type" value="Genomic_DNA"/>
</dbReference>
<reference evidence="2 3" key="1">
    <citation type="submission" date="2023-01" db="EMBL/GenBank/DDBJ databases">
        <authorList>
            <person name="Yang C."/>
        </authorList>
    </citation>
    <scope>NUCLEOTIDE SEQUENCE [LARGE SCALE GENOMIC DNA]</scope>
    <source>
        <strain evidence="2 3">ZJ106</strain>
    </source>
</reference>
<keyword evidence="1" id="KW-0812">Transmembrane</keyword>
<sequence length="126" mass="13866">MSLPKNKFTLFAALWFAASIYALLFHHSSGGAMPFPHFDKLVHFLLFFAQIWLCTRAYRAAGKNIPIVGLLSAALIWAVASELAQALFTLDREGTWGDALADICGAAAALYLAKQVERVEHIRKSS</sequence>
<keyword evidence="1" id="KW-1133">Transmembrane helix</keyword>
<organism evidence="2 3">
    <name type="scientific">Neisseria lisongii</name>
    <dbReference type="NCBI Taxonomy" id="2912188"/>
    <lineage>
        <taxon>Bacteria</taxon>
        <taxon>Pseudomonadati</taxon>
        <taxon>Pseudomonadota</taxon>
        <taxon>Betaproteobacteria</taxon>
        <taxon>Neisseriales</taxon>
        <taxon>Neisseriaceae</taxon>
        <taxon>Neisseria</taxon>
    </lineage>
</organism>
<evidence type="ECO:0000313" key="3">
    <source>
        <dbReference type="Proteomes" id="UP001221268"/>
    </source>
</evidence>
<dbReference type="PANTHER" id="PTHR28008">
    <property type="entry name" value="DOMAIN PROTEIN, PUTATIVE (AFU_ORTHOLOGUE AFUA_3G10980)-RELATED"/>
    <property type="match status" value="1"/>
</dbReference>
<gene>
    <name evidence="2" type="ORF">PJU73_03740</name>
</gene>
<protein>
    <submittedName>
        <fullName evidence="2">VanZ family protein</fullName>
    </submittedName>
</protein>
<evidence type="ECO:0000313" key="2">
    <source>
        <dbReference type="EMBL" id="WCL72227.1"/>
    </source>
</evidence>
<evidence type="ECO:0000256" key="1">
    <source>
        <dbReference type="SAM" id="Phobius"/>
    </source>
</evidence>
<feature type="transmembrane region" description="Helical" evidence="1">
    <location>
        <begin position="65"/>
        <end position="88"/>
    </location>
</feature>
<feature type="transmembrane region" description="Helical" evidence="1">
    <location>
        <begin position="40"/>
        <end position="58"/>
    </location>
</feature>